<proteinExistence type="predicted"/>
<reference evidence="1" key="1">
    <citation type="submission" date="2021-03" db="EMBL/GenBank/DDBJ databases">
        <title>Draft genome sequence of rust myrtle Austropuccinia psidii MF-1, a brazilian biotype.</title>
        <authorList>
            <person name="Quecine M.C."/>
            <person name="Pachon D.M.R."/>
            <person name="Bonatelli M.L."/>
            <person name="Correr F.H."/>
            <person name="Franceschini L.M."/>
            <person name="Leite T.F."/>
            <person name="Margarido G.R.A."/>
            <person name="Almeida C.A."/>
            <person name="Ferrarezi J.A."/>
            <person name="Labate C.A."/>
        </authorList>
    </citation>
    <scope>NUCLEOTIDE SEQUENCE</scope>
    <source>
        <strain evidence="1">MF-1</strain>
    </source>
</reference>
<dbReference type="OrthoDB" id="3929326at2759"/>
<evidence type="ECO:0000313" key="1">
    <source>
        <dbReference type="EMBL" id="MBW0497482.1"/>
    </source>
</evidence>
<dbReference type="EMBL" id="AVOT02014209">
    <property type="protein sequence ID" value="MBW0497482.1"/>
    <property type="molecule type" value="Genomic_DNA"/>
</dbReference>
<evidence type="ECO:0000313" key="2">
    <source>
        <dbReference type="Proteomes" id="UP000765509"/>
    </source>
</evidence>
<comment type="caution">
    <text evidence="1">The sequence shown here is derived from an EMBL/GenBank/DDBJ whole genome shotgun (WGS) entry which is preliminary data.</text>
</comment>
<gene>
    <name evidence="1" type="ORF">O181_037197</name>
</gene>
<accession>A0A9Q3D8I8</accession>
<keyword evidence="2" id="KW-1185">Reference proteome</keyword>
<dbReference type="Proteomes" id="UP000765509">
    <property type="component" value="Unassembled WGS sequence"/>
</dbReference>
<name>A0A9Q3D8I8_9BASI</name>
<organism evidence="1 2">
    <name type="scientific">Austropuccinia psidii MF-1</name>
    <dbReference type="NCBI Taxonomy" id="1389203"/>
    <lineage>
        <taxon>Eukaryota</taxon>
        <taxon>Fungi</taxon>
        <taxon>Dikarya</taxon>
        <taxon>Basidiomycota</taxon>
        <taxon>Pucciniomycotina</taxon>
        <taxon>Pucciniomycetes</taxon>
        <taxon>Pucciniales</taxon>
        <taxon>Sphaerophragmiaceae</taxon>
        <taxon>Austropuccinia</taxon>
    </lineage>
</organism>
<protein>
    <submittedName>
        <fullName evidence="1">Uncharacterized protein</fullName>
    </submittedName>
</protein>
<dbReference type="AlphaFoldDB" id="A0A9Q3D8I8"/>
<sequence length="128" mass="14995">MRDSFVGPLNITKLIGKDSVEIKATREFSSKHPVFPMILVKHHYQTAEYKFPSRGKNKIPKGIVKVEDSPGSVKKIIKPRKSRLSGKDNRKYLVRLKKQTDDKDKWLEEDEIRDGKLNLKRFRASRRF</sequence>